<keyword evidence="3" id="KW-1185">Reference proteome</keyword>
<gene>
    <name evidence="2" type="ORF">SCLCIDRAFT_1210020</name>
</gene>
<dbReference type="Proteomes" id="UP000053989">
    <property type="component" value="Unassembled WGS sequence"/>
</dbReference>
<evidence type="ECO:0000313" key="3">
    <source>
        <dbReference type="Proteomes" id="UP000053989"/>
    </source>
</evidence>
<feature type="region of interest" description="Disordered" evidence="1">
    <location>
        <begin position="1"/>
        <end position="21"/>
    </location>
</feature>
<proteinExistence type="predicted"/>
<sequence length="59" mass="6308">MSKTLSYAYQGSGSSPGGGTGRMAMKMLADVHFTESHGNALNSARNAFYNKSRKSYGLD</sequence>
<name>A0A0C3E501_9AGAM</name>
<protein>
    <submittedName>
        <fullName evidence="2">Uncharacterized protein</fullName>
    </submittedName>
</protein>
<evidence type="ECO:0000313" key="2">
    <source>
        <dbReference type="EMBL" id="KIM67885.1"/>
    </source>
</evidence>
<reference evidence="3" key="2">
    <citation type="submission" date="2015-01" db="EMBL/GenBank/DDBJ databases">
        <title>Evolutionary Origins and Diversification of the Mycorrhizal Mutualists.</title>
        <authorList>
            <consortium name="DOE Joint Genome Institute"/>
            <consortium name="Mycorrhizal Genomics Consortium"/>
            <person name="Kohler A."/>
            <person name="Kuo A."/>
            <person name="Nagy L.G."/>
            <person name="Floudas D."/>
            <person name="Copeland A."/>
            <person name="Barry K.W."/>
            <person name="Cichocki N."/>
            <person name="Veneault-Fourrey C."/>
            <person name="LaButti K."/>
            <person name="Lindquist E.A."/>
            <person name="Lipzen A."/>
            <person name="Lundell T."/>
            <person name="Morin E."/>
            <person name="Murat C."/>
            <person name="Riley R."/>
            <person name="Ohm R."/>
            <person name="Sun H."/>
            <person name="Tunlid A."/>
            <person name="Henrissat B."/>
            <person name="Grigoriev I.V."/>
            <person name="Hibbett D.S."/>
            <person name="Martin F."/>
        </authorList>
    </citation>
    <scope>NUCLEOTIDE SEQUENCE [LARGE SCALE GENOMIC DNA]</scope>
    <source>
        <strain evidence="3">Foug A</strain>
    </source>
</reference>
<evidence type="ECO:0000256" key="1">
    <source>
        <dbReference type="SAM" id="MobiDB-lite"/>
    </source>
</evidence>
<dbReference type="OrthoDB" id="3171339at2759"/>
<organism evidence="2 3">
    <name type="scientific">Scleroderma citrinum Foug A</name>
    <dbReference type="NCBI Taxonomy" id="1036808"/>
    <lineage>
        <taxon>Eukaryota</taxon>
        <taxon>Fungi</taxon>
        <taxon>Dikarya</taxon>
        <taxon>Basidiomycota</taxon>
        <taxon>Agaricomycotina</taxon>
        <taxon>Agaricomycetes</taxon>
        <taxon>Agaricomycetidae</taxon>
        <taxon>Boletales</taxon>
        <taxon>Sclerodermatineae</taxon>
        <taxon>Sclerodermataceae</taxon>
        <taxon>Scleroderma</taxon>
    </lineage>
</organism>
<dbReference type="AlphaFoldDB" id="A0A0C3E501"/>
<dbReference type="InParanoid" id="A0A0C3E501"/>
<dbReference type="STRING" id="1036808.A0A0C3E501"/>
<dbReference type="EMBL" id="KN822011">
    <property type="protein sequence ID" value="KIM67885.1"/>
    <property type="molecule type" value="Genomic_DNA"/>
</dbReference>
<reference evidence="2 3" key="1">
    <citation type="submission" date="2014-04" db="EMBL/GenBank/DDBJ databases">
        <authorList>
            <consortium name="DOE Joint Genome Institute"/>
            <person name="Kuo A."/>
            <person name="Kohler A."/>
            <person name="Nagy L.G."/>
            <person name="Floudas D."/>
            <person name="Copeland A."/>
            <person name="Barry K.W."/>
            <person name="Cichocki N."/>
            <person name="Veneault-Fourrey C."/>
            <person name="LaButti K."/>
            <person name="Lindquist E.A."/>
            <person name="Lipzen A."/>
            <person name="Lundell T."/>
            <person name="Morin E."/>
            <person name="Murat C."/>
            <person name="Sun H."/>
            <person name="Tunlid A."/>
            <person name="Henrissat B."/>
            <person name="Grigoriev I.V."/>
            <person name="Hibbett D.S."/>
            <person name="Martin F."/>
            <person name="Nordberg H.P."/>
            <person name="Cantor M.N."/>
            <person name="Hua S.X."/>
        </authorList>
    </citation>
    <scope>NUCLEOTIDE SEQUENCE [LARGE SCALE GENOMIC DNA]</scope>
    <source>
        <strain evidence="2 3">Foug A</strain>
    </source>
</reference>
<accession>A0A0C3E501</accession>
<dbReference type="HOGENOM" id="CLU_2962232_0_0_1"/>